<keyword evidence="2" id="KW-0805">Transcription regulation</keyword>
<dbReference type="InterPro" id="IPR036271">
    <property type="entry name" value="Tet_transcr_reg_TetR-rel_C_sf"/>
</dbReference>
<evidence type="ECO:0000313" key="8">
    <source>
        <dbReference type="Proteomes" id="UP001314635"/>
    </source>
</evidence>
<gene>
    <name evidence="7" type="ORF">JQ619_31605</name>
</gene>
<dbReference type="Proteomes" id="UP001314635">
    <property type="component" value="Unassembled WGS sequence"/>
</dbReference>
<reference evidence="8" key="1">
    <citation type="journal article" date="2021" name="ISME J.">
        <title>Evolutionary origin and ecological implication of a unique nif island in free-living Bradyrhizobium lineages.</title>
        <authorList>
            <person name="Tao J."/>
        </authorList>
    </citation>
    <scope>NUCLEOTIDE SEQUENCE [LARGE SCALE GENOMIC DNA]</scope>
    <source>
        <strain evidence="8">SZCCT0094</strain>
    </source>
</reference>
<dbReference type="RefSeq" id="WP_172242344.1">
    <property type="nucleotide sequence ID" value="NZ_JABFDP010000038.1"/>
</dbReference>
<dbReference type="Gene3D" id="1.10.357.10">
    <property type="entry name" value="Tetracycline Repressor, domain 2"/>
    <property type="match status" value="1"/>
</dbReference>
<sequence>MPKLKPATMAARRDEILRAAEACFARQGFHQTTISDVIAEAGLSAGCIYGHFASKDELIQAIGERRHGRDAALLAAARDSADPLDGLRAIARASLVDMQKEEGLRSRRIALQLWAEALRDEAICEQVVDGVRKPVAVITELLQRGQRLGVVDRAVNPRSIARTMVAMFQGFVLQRLWGEPFSSSDAMTAFEALLSGIATRR</sequence>
<feature type="DNA-binding region" description="H-T-H motif" evidence="5">
    <location>
        <begin position="33"/>
        <end position="52"/>
    </location>
</feature>
<dbReference type="InterPro" id="IPR009057">
    <property type="entry name" value="Homeodomain-like_sf"/>
</dbReference>
<dbReference type="Pfam" id="PF13977">
    <property type="entry name" value="TetR_C_6"/>
    <property type="match status" value="1"/>
</dbReference>
<dbReference type="SUPFAM" id="SSF48498">
    <property type="entry name" value="Tetracyclin repressor-like, C-terminal domain"/>
    <property type="match status" value="1"/>
</dbReference>
<dbReference type="PANTHER" id="PTHR47506:SF6">
    <property type="entry name" value="HTH-TYPE TRANSCRIPTIONAL REPRESSOR NEMR"/>
    <property type="match status" value="1"/>
</dbReference>
<dbReference type="EMBL" id="JAFCLK010000039">
    <property type="protein sequence ID" value="MBR1140314.1"/>
    <property type="molecule type" value="Genomic_DNA"/>
</dbReference>
<evidence type="ECO:0000313" key="7">
    <source>
        <dbReference type="EMBL" id="MBR1140314.1"/>
    </source>
</evidence>
<keyword evidence="1" id="KW-0678">Repressor</keyword>
<dbReference type="InterPro" id="IPR039538">
    <property type="entry name" value="BetI_C"/>
</dbReference>
<comment type="caution">
    <text evidence="7">The sequence shown here is derived from an EMBL/GenBank/DDBJ whole genome shotgun (WGS) entry which is preliminary data.</text>
</comment>
<organism evidence="7 8">
    <name type="scientific">Bradyrhizobium denitrificans</name>
    <dbReference type="NCBI Taxonomy" id="2734912"/>
    <lineage>
        <taxon>Bacteria</taxon>
        <taxon>Pseudomonadati</taxon>
        <taxon>Pseudomonadota</taxon>
        <taxon>Alphaproteobacteria</taxon>
        <taxon>Hyphomicrobiales</taxon>
        <taxon>Nitrobacteraceae</taxon>
        <taxon>Bradyrhizobium</taxon>
    </lineage>
</organism>
<keyword evidence="3 5" id="KW-0238">DNA-binding</keyword>
<dbReference type="InterPro" id="IPR023772">
    <property type="entry name" value="DNA-bd_HTH_TetR-type_CS"/>
</dbReference>
<keyword evidence="4" id="KW-0804">Transcription</keyword>
<dbReference type="PROSITE" id="PS50977">
    <property type="entry name" value="HTH_TETR_2"/>
    <property type="match status" value="1"/>
</dbReference>
<dbReference type="PROSITE" id="PS01081">
    <property type="entry name" value="HTH_TETR_1"/>
    <property type="match status" value="1"/>
</dbReference>
<dbReference type="SUPFAM" id="SSF46689">
    <property type="entry name" value="Homeodomain-like"/>
    <property type="match status" value="1"/>
</dbReference>
<proteinExistence type="predicted"/>
<name>A0ABS5GG55_9BRAD</name>
<feature type="domain" description="HTH tetR-type" evidence="6">
    <location>
        <begin position="10"/>
        <end position="70"/>
    </location>
</feature>
<evidence type="ECO:0000259" key="6">
    <source>
        <dbReference type="PROSITE" id="PS50977"/>
    </source>
</evidence>
<evidence type="ECO:0000256" key="2">
    <source>
        <dbReference type="ARBA" id="ARBA00023015"/>
    </source>
</evidence>
<dbReference type="Pfam" id="PF00440">
    <property type="entry name" value="TetR_N"/>
    <property type="match status" value="1"/>
</dbReference>
<accession>A0ABS5GG55</accession>
<protein>
    <submittedName>
        <fullName evidence="7">TetR/AcrR family transcriptional regulator</fullName>
    </submittedName>
</protein>
<evidence type="ECO:0000256" key="4">
    <source>
        <dbReference type="ARBA" id="ARBA00023163"/>
    </source>
</evidence>
<keyword evidence="8" id="KW-1185">Reference proteome</keyword>
<dbReference type="InterPro" id="IPR001647">
    <property type="entry name" value="HTH_TetR"/>
</dbReference>
<evidence type="ECO:0000256" key="1">
    <source>
        <dbReference type="ARBA" id="ARBA00022491"/>
    </source>
</evidence>
<evidence type="ECO:0000256" key="5">
    <source>
        <dbReference type="PROSITE-ProRule" id="PRU00335"/>
    </source>
</evidence>
<evidence type="ECO:0000256" key="3">
    <source>
        <dbReference type="ARBA" id="ARBA00023125"/>
    </source>
</evidence>
<dbReference type="PRINTS" id="PR00455">
    <property type="entry name" value="HTHTETR"/>
</dbReference>
<dbReference type="PANTHER" id="PTHR47506">
    <property type="entry name" value="TRANSCRIPTIONAL REGULATORY PROTEIN"/>
    <property type="match status" value="1"/>
</dbReference>